<comment type="caution">
    <text evidence="2">The sequence shown here is derived from an EMBL/GenBank/DDBJ whole genome shotgun (WGS) entry which is preliminary data.</text>
</comment>
<dbReference type="Pfam" id="PF01381">
    <property type="entry name" value="HTH_3"/>
    <property type="match status" value="1"/>
</dbReference>
<evidence type="ECO:0000313" key="2">
    <source>
        <dbReference type="EMBL" id="MBR0671165.1"/>
    </source>
</evidence>
<dbReference type="CDD" id="cd00093">
    <property type="entry name" value="HTH_XRE"/>
    <property type="match status" value="1"/>
</dbReference>
<dbReference type="GO" id="GO:0003677">
    <property type="term" value="F:DNA binding"/>
    <property type="evidence" value="ECO:0007669"/>
    <property type="project" value="InterPro"/>
</dbReference>
<dbReference type="EMBL" id="JAAEDM010000015">
    <property type="protein sequence ID" value="MBR0671165.1"/>
    <property type="molecule type" value="Genomic_DNA"/>
</dbReference>
<dbReference type="RefSeq" id="WP_211861535.1">
    <property type="nucleotide sequence ID" value="NZ_JAAEDM010000015.1"/>
</dbReference>
<proteinExistence type="predicted"/>
<sequence length="94" mass="10099">MLHVMQPPMPRVALGRLRFADLVREGRSLLDLTQAELAARSGVSREAIARLEANHGGLPVRDLEAVLAALDAGGVALGPDARPDLRDAPQWVSR</sequence>
<feature type="domain" description="HTH cro/C1-type" evidence="1">
    <location>
        <begin position="23"/>
        <end position="77"/>
    </location>
</feature>
<gene>
    <name evidence="2" type="ORF">GXW76_08260</name>
</gene>
<evidence type="ECO:0000313" key="3">
    <source>
        <dbReference type="Proteomes" id="UP001138751"/>
    </source>
</evidence>
<reference evidence="2" key="2">
    <citation type="journal article" date="2021" name="Syst. Appl. Microbiol.">
        <title>Roseomonas hellenica sp. nov., isolated from roots of wild-growing Alkanna tinctoria.</title>
        <authorList>
            <person name="Rat A."/>
            <person name="Naranjo H.D."/>
            <person name="Lebbe L."/>
            <person name="Cnockaert M."/>
            <person name="Krigas N."/>
            <person name="Grigoriadou K."/>
            <person name="Maloupa E."/>
            <person name="Willems A."/>
        </authorList>
    </citation>
    <scope>NUCLEOTIDE SEQUENCE</scope>
    <source>
        <strain evidence="2">LMG 31231</strain>
    </source>
</reference>
<organism evidence="2 3">
    <name type="scientific">Neoroseomonas soli</name>
    <dbReference type="NCBI Taxonomy" id="1081025"/>
    <lineage>
        <taxon>Bacteria</taxon>
        <taxon>Pseudomonadati</taxon>
        <taxon>Pseudomonadota</taxon>
        <taxon>Alphaproteobacteria</taxon>
        <taxon>Acetobacterales</taxon>
        <taxon>Acetobacteraceae</taxon>
        <taxon>Neoroseomonas</taxon>
    </lineage>
</organism>
<protein>
    <submittedName>
        <fullName evidence="2">Helix-turn-helix transcriptional regulator</fullName>
    </submittedName>
</protein>
<evidence type="ECO:0000259" key="1">
    <source>
        <dbReference type="PROSITE" id="PS50943"/>
    </source>
</evidence>
<dbReference type="PROSITE" id="PS50943">
    <property type="entry name" value="HTH_CROC1"/>
    <property type="match status" value="1"/>
</dbReference>
<accession>A0A9X9WVI6</accession>
<keyword evidence="3" id="KW-1185">Reference proteome</keyword>
<dbReference type="InterPro" id="IPR001387">
    <property type="entry name" value="Cro/C1-type_HTH"/>
</dbReference>
<dbReference type="AlphaFoldDB" id="A0A9X9WVI6"/>
<dbReference type="SMART" id="SM00530">
    <property type="entry name" value="HTH_XRE"/>
    <property type="match status" value="1"/>
</dbReference>
<dbReference type="Proteomes" id="UP001138751">
    <property type="component" value="Unassembled WGS sequence"/>
</dbReference>
<dbReference type="InterPro" id="IPR010982">
    <property type="entry name" value="Lambda_DNA-bd_dom_sf"/>
</dbReference>
<name>A0A9X9WVI6_9PROT</name>
<dbReference type="SUPFAM" id="SSF47413">
    <property type="entry name" value="lambda repressor-like DNA-binding domains"/>
    <property type="match status" value="1"/>
</dbReference>
<reference evidence="2" key="1">
    <citation type="submission" date="2020-01" db="EMBL/GenBank/DDBJ databases">
        <authorList>
            <person name="Rat A."/>
        </authorList>
    </citation>
    <scope>NUCLEOTIDE SEQUENCE</scope>
    <source>
        <strain evidence="2">LMG 31231</strain>
    </source>
</reference>
<dbReference type="Gene3D" id="1.10.260.40">
    <property type="entry name" value="lambda repressor-like DNA-binding domains"/>
    <property type="match status" value="1"/>
</dbReference>